<dbReference type="InterPro" id="IPR036291">
    <property type="entry name" value="NAD(P)-bd_dom_sf"/>
</dbReference>
<sequence>MTLLTTPFSADATASDVLDGVDLTGRRAIVTGGASGIGAEAVRALARAGAHVTIAARNPAAARPLLDELPGVDVRAIDLSDLGSVRAFVAGWDGPLDILVANAGIMAVPTRQLTAEGWELQLATNYLGHFALITGLHDDLKAAGRARVVVVSSGVQQRAPFDFDDPQFDSRPYNPWTAYAQSKVAGVLLAVGISRRWAGDGITANAVMPGWIHTNLQRHVDDATMRAMGAMDEHGNLLTPDFYKTPEQGAATSVLLAASPLVEGVSGGYFEDNQQAPVVEAGEDRTGVAAWSVDPDAAERLWDYATAALIRAGDGLRAGR</sequence>
<evidence type="ECO:0000313" key="4">
    <source>
        <dbReference type="EMBL" id="GID68201.1"/>
    </source>
</evidence>
<organism evidence="4 5">
    <name type="scientific">Actinoplanes cyaneus</name>
    <dbReference type="NCBI Taxonomy" id="52696"/>
    <lineage>
        <taxon>Bacteria</taxon>
        <taxon>Bacillati</taxon>
        <taxon>Actinomycetota</taxon>
        <taxon>Actinomycetes</taxon>
        <taxon>Micromonosporales</taxon>
        <taxon>Micromonosporaceae</taxon>
        <taxon>Actinoplanes</taxon>
    </lineage>
</organism>
<dbReference type="AlphaFoldDB" id="A0A919INY4"/>
<evidence type="ECO:0000256" key="3">
    <source>
        <dbReference type="ARBA" id="ARBA00071493"/>
    </source>
</evidence>
<dbReference type="Proteomes" id="UP000619479">
    <property type="component" value="Unassembled WGS sequence"/>
</dbReference>
<dbReference type="PROSITE" id="PS00061">
    <property type="entry name" value="ADH_SHORT"/>
    <property type="match status" value="1"/>
</dbReference>
<dbReference type="PANTHER" id="PTHR24320:SF148">
    <property type="entry name" value="NAD(P)-BINDING ROSSMANN-FOLD SUPERFAMILY PROTEIN"/>
    <property type="match status" value="1"/>
</dbReference>
<dbReference type="GO" id="GO:0016491">
    <property type="term" value="F:oxidoreductase activity"/>
    <property type="evidence" value="ECO:0007669"/>
    <property type="project" value="UniProtKB-KW"/>
</dbReference>
<comment type="caution">
    <text evidence="4">The sequence shown here is derived from an EMBL/GenBank/DDBJ whole genome shotgun (WGS) entry which is preliminary data.</text>
</comment>
<reference evidence="4" key="1">
    <citation type="submission" date="2021-01" db="EMBL/GenBank/DDBJ databases">
        <title>Whole genome shotgun sequence of Actinoplanes cyaneus NBRC 14990.</title>
        <authorList>
            <person name="Komaki H."/>
            <person name="Tamura T."/>
        </authorList>
    </citation>
    <scope>NUCLEOTIDE SEQUENCE</scope>
    <source>
        <strain evidence="4">NBRC 14990</strain>
    </source>
</reference>
<protein>
    <recommendedName>
        <fullName evidence="3">Probable oxidoreductase</fullName>
    </recommendedName>
</protein>
<evidence type="ECO:0000256" key="1">
    <source>
        <dbReference type="ARBA" id="ARBA00006484"/>
    </source>
</evidence>
<dbReference type="RefSeq" id="WP_203746977.1">
    <property type="nucleotide sequence ID" value="NZ_BAAAUC010000055.1"/>
</dbReference>
<dbReference type="SUPFAM" id="SSF51735">
    <property type="entry name" value="NAD(P)-binding Rossmann-fold domains"/>
    <property type="match status" value="1"/>
</dbReference>
<dbReference type="Gene3D" id="3.40.50.720">
    <property type="entry name" value="NAD(P)-binding Rossmann-like Domain"/>
    <property type="match status" value="1"/>
</dbReference>
<keyword evidence="2" id="KW-0560">Oxidoreductase</keyword>
<comment type="similarity">
    <text evidence="1">Belongs to the short-chain dehydrogenases/reductases (SDR) family.</text>
</comment>
<dbReference type="EMBL" id="BOMH01000045">
    <property type="protein sequence ID" value="GID68201.1"/>
    <property type="molecule type" value="Genomic_DNA"/>
</dbReference>
<dbReference type="Pfam" id="PF00106">
    <property type="entry name" value="adh_short"/>
    <property type="match status" value="1"/>
</dbReference>
<keyword evidence="5" id="KW-1185">Reference proteome</keyword>
<proteinExistence type="inferred from homology"/>
<dbReference type="PRINTS" id="PR00081">
    <property type="entry name" value="GDHRDH"/>
</dbReference>
<gene>
    <name evidence="4" type="ORF">Acy02nite_60820</name>
</gene>
<dbReference type="PANTHER" id="PTHR24320">
    <property type="entry name" value="RETINOL DEHYDROGENASE"/>
    <property type="match status" value="1"/>
</dbReference>
<evidence type="ECO:0000256" key="2">
    <source>
        <dbReference type="ARBA" id="ARBA00023002"/>
    </source>
</evidence>
<dbReference type="InterPro" id="IPR020904">
    <property type="entry name" value="Sc_DH/Rdtase_CS"/>
</dbReference>
<accession>A0A919INY4</accession>
<dbReference type="FunFam" id="3.40.50.720:FF:000594">
    <property type="entry name" value="Short-chain oxidoreductase"/>
    <property type="match status" value="1"/>
</dbReference>
<evidence type="ECO:0000313" key="5">
    <source>
        <dbReference type="Proteomes" id="UP000619479"/>
    </source>
</evidence>
<name>A0A919INY4_9ACTN</name>
<dbReference type="InterPro" id="IPR002347">
    <property type="entry name" value="SDR_fam"/>
</dbReference>